<evidence type="ECO:0000313" key="3">
    <source>
        <dbReference type="Proteomes" id="UP000245461"/>
    </source>
</evidence>
<proteinExistence type="predicted"/>
<keyword evidence="3" id="KW-1185">Reference proteome</keyword>
<evidence type="ECO:0008006" key="4">
    <source>
        <dbReference type="Google" id="ProtNLM"/>
    </source>
</evidence>
<feature type="region of interest" description="Disordered" evidence="1">
    <location>
        <begin position="565"/>
        <end position="594"/>
    </location>
</feature>
<gene>
    <name evidence="2" type="ORF">DKG74_04170</name>
</gene>
<evidence type="ECO:0000313" key="2">
    <source>
        <dbReference type="EMBL" id="PWR24971.1"/>
    </source>
</evidence>
<dbReference type="RefSeq" id="WP_109902949.1">
    <property type="nucleotide sequence ID" value="NZ_QGLE01000002.1"/>
</dbReference>
<protein>
    <recommendedName>
        <fullName evidence="4">DUF927 domain-containing protein</fullName>
    </recommendedName>
</protein>
<evidence type="ECO:0000256" key="1">
    <source>
        <dbReference type="SAM" id="MobiDB-lite"/>
    </source>
</evidence>
<feature type="compositionally biased region" description="Basic and acidic residues" evidence="1">
    <location>
        <begin position="583"/>
        <end position="594"/>
    </location>
</feature>
<dbReference type="InterPro" id="IPR027417">
    <property type="entry name" value="P-loop_NTPase"/>
</dbReference>
<dbReference type="OrthoDB" id="7208869at2"/>
<name>A0A317EDZ0_9PROT</name>
<dbReference type="EMBL" id="QGLE01000002">
    <property type="protein sequence ID" value="PWR24971.1"/>
    <property type="molecule type" value="Genomic_DNA"/>
</dbReference>
<dbReference type="SUPFAM" id="SSF52540">
    <property type="entry name" value="P-loop containing nucleoside triphosphate hydrolases"/>
    <property type="match status" value="1"/>
</dbReference>
<comment type="caution">
    <text evidence="2">The sequence shown here is derived from an EMBL/GenBank/DDBJ whole genome shotgun (WGS) entry which is preliminary data.</text>
</comment>
<accession>A0A317EDZ0</accession>
<dbReference type="AlphaFoldDB" id="A0A317EDZ0"/>
<reference evidence="2 3" key="1">
    <citation type="submission" date="2018-05" db="EMBL/GenBank/DDBJ databases">
        <title>Zavarzinia sp. HR-AS.</title>
        <authorList>
            <person name="Lee Y."/>
            <person name="Jeon C.O."/>
        </authorList>
    </citation>
    <scope>NUCLEOTIDE SEQUENCE [LARGE SCALE GENOMIC DNA]</scope>
    <source>
        <strain evidence="2 3">HR-AS</strain>
    </source>
</reference>
<organism evidence="2 3">
    <name type="scientific">Zavarzinia aquatilis</name>
    <dbReference type="NCBI Taxonomy" id="2211142"/>
    <lineage>
        <taxon>Bacteria</taxon>
        <taxon>Pseudomonadati</taxon>
        <taxon>Pseudomonadota</taxon>
        <taxon>Alphaproteobacteria</taxon>
        <taxon>Rhodospirillales</taxon>
        <taxon>Zavarziniaceae</taxon>
        <taxon>Zavarzinia</taxon>
    </lineage>
</organism>
<sequence>MLDDRGKIGPVTPLGVLGDTAYYLDACGQLRDVKSSEHGRLKILSLFGVHTQFLYEAWPRKNKDGDIVGWRPELAAETLMPAAAARGVWDPLSCLRGRGAWLGPDGELLLHCGDAILVNGLWHRPSMIGPYVYSTAAPVPRPAEGVPPPSGFDGPAEAVMRALKTWEWKRPDVDPWLLLGWIGCGMIGGVLPWRPVAWITGDASTGKSTLQRLIAWLLGGSAGLVSVADASAAGIWQELGHATLPVAIDEIEAEADNRKVDAVVKLARLAASGGMILRGGAEHTSSKFIARSCFLFSSILLPPLLPQDRSRMAILELDPLTGSTPPPITERVMGEIGRGLRRRLVDQWPRFAQTLELFRQAMAANGHGGRGADVFGTLLAVADLLLHDDLPDSDYLAEWGYRLRTATLAERDGADRDHENCLGRITSYVADVYRVGIKQSVGTWIANAAWPSRLGKEAELMGSGKEAERVLAAYGLRIIAQEVEQPEGGRKQSQLYLAVANKGDTIDQIFAGTHWAARSGTQGVWVQALRRTPGAIVPEGPQRIGGVPVRVTLIPLTAIWPCGRPPDTELRSLDGDGMGDGASPRRSEDVHVPL</sequence>
<dbReference type="Proteomes" id="UP000245461">
    <property type="component" value="Unassembled WGS sequence"/>
</dbReference>